<dbReference type="PANTHER" id="PTHR12815:SF47">
    <property type="entry name" value="TRANSLOCATION AND ASSEMBLY MODULE SUBUNIT TAMA"/>
    <property type="match status" value="1"/>
</dbReference>
<feature type="domain" description="POTRA" evidence="7">
    <location>
        <begin position="443"/>
        <end position="521"/>
    </location>
</feature>
<dbReference type="Pfam" id="PF07244">
    <property type="entry name" value="POTRA"/>
    <property type="match status" value="4"/>
</dbReference>
<dbReference type="InterPro" id="IPR010827">
    <property type="entry name" value="BamA/TamA_POTRA"/>
</dbReference>
<feature type="region of interest" description="Disordered" evidence="6">
    <location>
        <begin position="571"/>
        <end position="639"/>
    </location>
</feature>
<evidence type="ECO:0000313" key="8">
    <source>
        <dbReference type="EMBL" id="HEN14099.1"/>
    </source>
</evidence>
<keyword evidence="5" id="KW-0998">Cell outer membrane</keyword>
<dbReference type="PROSITE" id="PS51779">
    <property type="entry name" value="POTRA"/>
    <property type="match status" value="4"/>
</dbReference>
<evidence type="ECO:0000256" key="4">
    <source>
        <dbReference type="ARBA" id="ARBA00023136"/>
    </source>
</evidence>
<dbReference type="EMBL" id="DSOK01000042">
    <property type="protein sequence ID" value="HEN14099.1"/>
    <property type="molecule type" value="Genomic_DNA"/>
</dbReference>
<comment type="subcellular location">
    <subcellularLocation>
        <location evidence="1">Membrane</location>
    </subcellularLocation>
</comment>
<name>A0A7C2JXW3_9PLAN</name>
<evidence type="ECO:0000259" key="7">
    <source>
        <dbReference type="PROSITE" id="PS51779"/>
    </source>
</evidence>
<feature type="domain" description="POTRA" evidence="7">
    <location>
        <begin position="356"/>
        <end position="440"/>
    </location>
</feature>
<reference evidence="8" key="1">
    <citation type="journal article" date="2020" name="mSystems">
        <title>Genome- and Community-Level Interaction Insights into Carbon Utilization and Element Cycling Functions of Hydrothermarchaeota in Hydrothermal Sediment.</title>
        <authorList>
            <person name="Zhou Z."/>
            <person name="Liu Y."/>
            <person name="Xu W."/>
            <person name="Pan J."/>
            <person name="Luo Z.H."/>
            <person name="Li M."/>
        </authorList>
    </citation>
    <scope>NUCLEOTIDE SEQUENCE [LARGE SCALE GENOMIC DNA]</scope>
    <source>
        <strain evidence="8">SpSt-339</strain>
    </source>
</reference>
<dbReference type="PANTHER" id="PTHR12815">
    <property type="entry name" value="SORTING AND ASSEMBLY MACHINERY SAMM50 PROTEIN FAMILY MEMBER"/>
    <property type="match status" value="1"/>
</dbReference>
<dbReference type="AlphaFoldDB" id="A0A7C2JXW3"/>
<protein>
    <recommendedName>
        <fullName evidence="7">POTRA domain-containing protein</fullName>
    </recommendedName>
</protein>
<feature type="compositionally biased region" description="Basic and acidic residues" evidence="6">
    <location>
        <begin position="585"/>
        <end position="594"/>
    </location>
</feature>
<keyword evidence="3" id="KW-0732">Signal</keyword>
<dbReference type="Gene3D" id="3.10.20.310">
    <property type="entry name" value="membrane protein fhac"/>
    <property type="match status" value="6"/>
</dbReference>
<dbReference type="Pfam" id="PF01103">
    <property type="entry name" value="Omp85"/>
    <property type="match status" value="1"/>
</dbReference>
<evidence type="ECO:0000256" key="2">
    <source>
        <dbReference type="ARBA" id="ARBA00022692"/>
    </source>
</evidence>
<dbReference type="InterPro" id="IPR039910">
    <property type="entry name" value="D15-like"/>
</dbReference>
<feature type="region of interest" description="Disordered" evidence="6">
    <location>
        <begin position="161"/>
        <end position="183"/>
    </location>
</feature>
<dbReference type="InterPro" id="IPR034746">
    <property type="entry name" value="POTRA"/>
</dbReference>
<feature type="domain" description="POTRA" evidence="7">
    <location>
        <begin position="205"/>
        <end position="276"/>
    </location>
</feature>
<dbReference type="Gene3D" id="2.40.160.50">
    <property type="entry name" value="membrane protein fhac: a member of the omp85/tpsb transporter family"/>
    <property type="match status" value="1"/>
</dbReference>
<organism evidence="8">
    <name type="scientific">Schlesneria paludicola</name>
    <dbReference type="NCBI Taxonomy" id="360056"/>
    <lineage>
        <taxon>Bacteria</taxon>
        <taxon>Pseudomonadati</taxon>
        <taxon>Planctomycetota</taxon>
        <taxon>Planctomycetia</taxon>
        <taxon>Planctomycetales</taxon>
        <taxon>Planctomycetaceae</taxon>
        <taxon>Schlesneria</taxon>
    </lineage>
</organism>
<dbReference type="InterPro" id="IPR000184">
    <property type="entry name" value="Bac_surfAg_D15"/>
</dbReference>
<gene>
    <name evidence="8" type="ORF">ENQ76_01345</name>
</gene>
<sequence length="1056" mass="117506">MTQSDCGGQDRFRLQCALRRGVVHAVWMMLAATASGAEPIAGSGFTTPPTSSAAATAPVLEAVRIVGLTDGSGSELARALRCRPGQTPSRRFVADDVESLLATGRFAKVHPCWGQTATGWILTYEVAEQAPPVEVLLGADEPGEPSLPTHASYRPKLVVRGQDEDLPGDDPSPAPPARPMFPPVRPVAPEDLETTGGQTAFALEEPLADVKIEGNVTIPNSEIAKHVKTRPGRQATQSMIKDDVDALVRTRWFASVEPVVTRSDAGLVLIYRVLERPIVKRVEYRGAKKIKPEKLAALTNLKVGSPYDVSANRECARRIEEMYHEKGYAFATVELKKGNDRDDREVVFVIHEGSKVVVANVEFEGNEFFSDALLDLKLQTKQRILWAFGGKYDPATIPNDEASIRRYYNSLGFFDMQIEHALKFNEDKSRVVIVYKINEGMRYRIRRIDVLGNEVLTEEELRQGHQTASGEYYTERKIAGDVEKMRTQYGQLGRLFAKVDAVPRFTEEPGVVDILYKIDEDKVYRVREINVHIAGDHPHTRTNLVRNISLIQPGDLADPLKIQRTKTRLAGSGYFESDPQNGPRLDIKRVEAPDWIRQPDTSLARGQNRAETEPAPAPHSVARPPVQQPTPRTPADDEVTDEELDQFLRVIRGQSPDPLLAQSRGPDPVPQQYIYDSSPLGDPLNPAINDPDPLWNQMPPPEFIDIDAYLAEARTGRLMFGAGVNSNSGLVGNIVLSENNFDILRPPTSWEDVWNGTAWRGAGQKFRIEALPGSQVSRYLVDWQDPYFLDTNINLGVSGFYFTRFYRYWDEERLGGRVRLGKQLSQTWSASVALRMEGVHLGGEPSNSPPILLESIGDNFLSTVRVGVTHDTRDSAFLSSTGHYLEFAVEQAFAEYSYNRMEIEGRQYFTVYQRPDGAGKHILNLTGNFGWTSSGTPIFERFYAGGFQSFRGFAFRGVTPVENGIEVGGQFQLLGSVEYQVPVMANEMVKVVAFSDFGTVDEDVTLDNFRLSVGAGLRVTVPGMGPVPIALDWAVPILREDFDREQLFSFYIGINR</sequence>
<keyword evidence="2" id="KW-0812">Transmembrane</keyword>
<keyword evidence="4" id="KW-0472">Membrane</keyword>
<proteinExistence type="predicted"/>
<feature type="compositionally biased region" description="Pro residues" evidence="6">
    <location>
        <begin position="170"/>
        <end position="183"/>
    </location>
</feature>
<comment type="caution">
    <text evidence="8">The sequence shown here is derived from an EMBL/GenBank/DDBJ whole genome shotgun (WGS) entry which is preliminary data.</text>
</comment>
<dbReference type="GO" id="GO:0019867">
    <property type="term" value="C:outer membrane"/>
    <property type="evidence" value="ECO:0007669"/>
    <property type="project" value="InterPro"/>
</dbReference>
<evidence type="ECO:0000256" key="3">
    <source>
        <dbReference type="ARBA" id="ARBA00022729"/>
    </source>
</evidence>
<evidence type="ECO:0000256" key="1">
    <source>
        <dbReference type="ARBA" id="ARBA00004370"/>
    </source>
</evidence>
<evidence type="ECO:0000256" key="6">
    <source>
        <dbReference type="SAM" id="MobiDB-lite"/>
    </source>
</evidence>
<evidence type="ECO:0000256" key="5">
    <source>
        <dbReference type="ARBA" id="ARBA00023237"/>
    </source>
</evidence>
<accession>A0A7C2JXW3</accession>
<feature type="domain" description="POTRA" evidence="7">
    <location>
        <begin position="277"/>
        <end position="353"/>
    </location>
</feature>